<dbReference type="Proteomes" id="UP000326354">
    <property type="component" value="Chromosome"/>
</dbReference>
<dbReference type="InterPro" id="IPR038490">
    <property type="entry name" value="Gingipain_propep_sf"/>
</dbReference>
<sequence length="609" mass="67261">MSLRKLLVALLVVCFAFSSVSFAEWQALSSDAPQGLQVKVLKSTPNLTKLELTLPGYHIGYVKHPTGEKPFCIQFIIPDASWHMKAECPNLPRISELVQIANNGTAQMEVISTEEVEVDLPGWVIPSKGHLTRDINPATVPYKFGPVYDQNNFYVEDGKQFTMGEEFIMRDVRGVRISVMPITVNHVTMKMRVVKKAVVAIKTDGVSANNTLSVSRVPSQNFASLYNNAFLNYQAPAGANNALPAEDNKVLEVIVYDAFAGLQSFIDWKATKEAKGYTVTVKEVNDSTSAKDIKNYLAQRFQAAHFGYVVLVGDIAQVPTLQGPYENADADSMFVRLEGNDNYQDAFISRISGNNAKEIDVQFDKIIRYEKSAKPGMWNKSVLGIASDEGYPHSDEDRMDWILRGGSKGQKQKVDKKGLMGMGYEKDYKAYGYSAKASDVAAALENGVNVICYIGHGSATSWVTSGFSNSHIKNLRNSEMLPVIWSVACVNGEFDRRECFAEAWLRQPNAGAVAVEAASTNEAWVPPCDKQAATINAYINRKHKTFGALEMAGRLAALKLWGDGNRDQGTQLADQCNLFGDCTMVVRYPQTDTVEKKTKKVFGVEVEVK</sequence>
<evidence type="ECO:0000259" key="3">
    <source>
        <dbReference type="Pfam" id="PF01364"/>
    </source>
</evidence>
<evidence type="ECO:0000259" key="4">
    <source>
        <dbReference type="Pfam" id="PF08126"/>
    </source>
</evidence>
<gene>
    <name evidence="5" type="ORF">UABAM_00145</name>
</gene>
<organism evidence="5 6">
    <name type="scientific">Uabimicrobium amorphum</name>
    <dbReference type="NCBI Taxonomy" id="2596890"/>
    <lineage>
        <taxon>Bacteria</taxon>
        <taxon>Pseudomonadati</taxon>
        <taxon>Planctomycetota</taxon>
        <taxon>Candidatus Uabimicrobiia</taxon>
        <taxon>Candidatus Uabimicrobiales</taxon>
        <taxon>Candidatus Uabimicrobiaceae</taxon>
        <taxon>Candidatus Uabimicrobium</taxon>
    </lineage>
</organism>
<dbReference type="Gene3D" id="3.40.50.10390">
    <property type="entry name" value="Gingipain r, domain 1"/>
    <property type="match status" value="1"/>
</dbReference>
<evidence type="ECO:0000256" key="1">
    <source>
        <dbReference type="ARBA" id="ARBA00022729"/>
    </source>
</evidence>
<dbReference type="Gene3D" id="3.40.50.1460">
    <property type="match status" value="1"/>
</dbReference>
<dbReference type="GO" id="GO:0004197">
    <property type="term" value="F:cysteine-type endopeptidase activity"/>
    <property type="evidence" value="ECO:0007669"/>
    <property type="project" value="InterPro"/>
</dbReference>
<feature type="domain" description="Gingipain" evidence="3">
    <location>
        <begin position="261"/>
        <end position="585"/>
    </location>
</feature>
<dbReference type="GO" id="GO:0006508">
    <property type="term" value="P:proteolysis"/>
    <property type="evidence" value="ECO:0007669"/>
    <property type="project" value="InterPro"/>
</dbReference>
<dbReference type="AlphaFoldDB" id="A0A5S9IHY2"/>
<dbReference type="SUPFAM" id="SSF52129">
    <property type="entry name" value="Caspase-like"/>
    <property type="match status" value="1"/>
</dbReference>
<dbReference type="EMBL" id="AP019860">
    <property type="protein sequence ID" value="BBM81806.1"/>
    <property type="molecule type" value="Genomic_DNA"/>
</dbReference>
<evidence type="ECO:0000313" key="5">
    <source>
        <dbReference type="EMBL" id="BBM81806.1"/>
    </source>
</evidence>
<evidence type="ECO:0000256" key="2">
    <source>
        <dbReference type="SAM" id="SignalP"/>
    </source>
</evidence>
<feature type="domain" description="Gingipain propeptide" evidence="4">
    <location>
        <begin position="85"/>
        <end position="224"/>
    </location>
</feature>
<name>A0A5S9IHY2_UABAM</name>
<dbReference type="RefSeq" id="WP_368239196.1">
    <property type="nucleotide sequence ID" value="NZ_JAZFBD010000073.1"/>
</dbReference>
<dbReference type="KEGG" id="uam:UABAM_00145"/>
<dbReference type="InterPro" id="IPR029031">
    <property type="entry name" value="Gingipain_N_sf"/>
</dbReference>
<keyword evidence="6" id="KW-1185">Reference proteome</keyword>
<feature type="chain" id="PRO_5024958129" evidence="2">
    <location>
        <begin position="24"/>
        <end position="609"/>
    </location>
</feature>
<protein>
    <submittedName>
        <fullName evidence="5">Gingipain R2</fullName>
    </submittedName>
</protein>
<dbReference type="InterPro" id="IPR029030">
    <property type="entry name" value="Caspase-like_dom_sf"/>
</dbReference>
<dbReference type="Gene3D" id="2.60.40.3800">
    <property type="match status" value="1"/>
</dbReference>
<feature type="signal peptide" evidence="2">
    <location>
        <begin position="1"/>
        <end position="23"/>
    </location>
</feature>
<dbReference type="InterPro" id="IPR001769">
    <property type="entry name" value="Gingipain"/>
</dbReference>
<accession>A0A5S9IHY2</accession>
<dbReference type="Pfam" id="PF08126">
    <property type="entry name" value="Propeptide_C25"/>
    <property type="match status" value="1"/>
</dbReference>
<dbReference type="Pfam" id="PF01364">
    <property type="entry name" value="Peptidase_C25"/>
    <property type="match status" value="1"/>
</dbReference>
<keyword evidence="1 2" id="KW-0732">Signal</keyword>
<proteinExistence type="predicted"/>
<reference evidence="5 6" key="1">
    <citation type="submission" date="2019-08" db="EMBL/GenBank/DDBJ databases">
        <title>Complete genome sequence of Candidatus Uab amorphum.</title>
        <authorList>
            <person name="Shiratori T."/>
            <person name="Suzuki S."/>
            <person name="Kakizawa Y."/>
            <person name="Ishida K."/>
        </authorList>
    </citation>
    <scope>NUCLEOTIDE SEQUENCE [LARGE SCALE GENOMIC DNA]</scope>
    <source>
        <strain evidence="5 6">SRT547</strain>
    </source>
</reference>
<evidence type="ECO:0000313" key="6">
    <source>
        <dbReference type="Proteomes" id="UP000326354"/>
    </source>
</evidence>
<dbReference type="InterPro" id="IPR012600">
    <property type="entry name" value="Propeptide_C25"/>
</dbReference>